<keyword evidence="1" id="KW-1133">Transmembrane helix</keyword>
<evidence type="ECO:0000313" key="3">
    <source>
        <dbReference type="Proteomes" id="UP000092445"/>
    </source>
</evidence>
<organism evidence="2 3">
    <name type="scientific">Glossina pallidipes</name>
    <name type="common">Tsetse fly</name>
    <dbReference type="NCBI Taxonomy" id="7398"/>
    <lineage>
        <taxon>Eukaryota</taxon>
        <taxon>Metazoa</taxon>
        <taxon>Ecdysozoa</taxon>
        <taxon>Arthropoda</taxon>
        <taxon>Hexapoda</taxon>
        <taxon>Insecta</taxon>
        <taxon>Pterygota</taxon>
        <taxon>Neoptera</taxon>
        <taxon>Endopterygota</taxon>
        <taxon>Diptera</taxon>
        <taxon>Brachycera</taxon>
        <taxon>Muscomorpha</taxon>
        <taxon>Hippoboscoidea</taxon>
        <taxon>Glossinidae</taxon>
        <taxon>Glossina</taxon>
    </lineage>
</organism>
<dbReference type="EnsemblMetazoa" id="GPAI048210-RA">
    <property type="protein sequence ID" value="GPAI048210-PA"/>
    <property type="gene ID" value="GPAI048210"/>
</dbReference>
<dbReference type="AlphaFoldDB" id="A0A1B0AK02"/>
<dbReference type="Proteomes" id="UP000092445">
    <property type="component" value="Unassembled WGS sequence"/>
</dbReference>
<keyword evidence="1" id="KW-0472">Membrane</keyword>
<evidence type="ECO:0000256" key="1">
    <source>
        <dbReference type="SAM" id="Phobius"/>
    </source>
</evidence>
<accession>A0A1B0AK02</accession>
<feature type="transmembrane region" description="Helical" evidence="1">
    <location>
        <begin position="82"/>
        <end position="104"/>
    </location>
</feature>
<protein>
    <submittedName>
        <fullName evidence="2">Uncharacterized protein</fullName>
    </submittedName>
</protein>
<name>A0A1B0AK02_GLOPL</name>
<reference evidence="2" key="2">
    <citation type="submission" date="2020-05" db="UniProtKB">
        <authorList>
            <consortium name="EnsemblMetazoa"/>
        </authorList>
    </citation>
    <scope>IDENTIFICATION</scope>
    <source>
        <strain evidence="2">IAEA</strain>
    </source>
</reference>
<proteinExistence type="predicted"/>
<keyword evidence="1" id="KW-0812">Transmembrane</keyword>
<keyword evidence="3" id="KW-1185">Reference proteome</keyword>
<sequence>MMILSSKRLIKIRPSNVNFLGRYTKTCNRKALVDVNFNLFIHNPQKIAQREVSWWLLSYSSSTGANVSDSCITIDRNFERVVLGYLVQVAVVVAVFVVLVAAVIEVAKAAAVVVIEALVSRGLNRGRVLLSALYINSLQMLQC</sequence>
<evidence type="ECO:0000313" key="2">
    <source>
        <dbReference type="EnsemblMetazoa" id="GPAI048210-PA"/>
    </source>
</evidence>
<dbReference type="VEuPathDB" id="VectorBase:GPAI048210"/>
<reference evidence="3" key="1">
    <citation type="submission" date="2014-03" db="EMBL/GenBank/DDBJ databases">
        <authorList>
            <person name="Aksoy S."/>
            <person name="Warren W."/>
            <person name="Wilson R.K."/>
        </authorList>
    </citation>
    <scope>NUCLEOTIDE SEQUENCE [LARGE SCALE GENOMIC DNA]</scope>
    <source>
        <strain evidence="3">IAEA</strain>
    </source>
</reference>